<dbReference type="Pfam" id="PF07460">
    <property type="entry name" value="NUMOD3"/>
    <property type="match status" value="1"/>
</dbReference>
<dbReference type="SUPFAM" id="SSF82771">
    <property type="entry name" value="GIY-YIG endonuclease"/>
    <property type="match status" value="1"/>
</dbReference>
<evidence type="ECO:0000259" key="2">
    <source>
        <dbReference type="SMART" id="SM00496"/>
    </source>
</evidence>
<dbReference type="AlphaFoldDB" id="A0A1J5QQQ7"/>
<proteinExistence type="predicted"/>
<reference evidence="3" key="1">
    <citation type="submission" date="2016-10" db="EMBL/GenBank/DDBJ databases">
        <title>Sequence of Gallionella enrichment culture.</title>
        <authorList>
            <person name="Poehlein A."/>
            <person name="Muehling M."/>
            <person name="Daniel R."/>
        </authorList>
    </citation>
    <scope>NUCLEOTIDE SEQUENCE</scope>
</reference>
<evidence type="ECO:0000256" key="1">
    <source>
        <dbReference type="SAM" id="MobiDB-lite"/>
    </source>
</evidence>
<feature type="domain" description="Nuclease associated modular" evidence="2">
    <location>
        <begin position="202"/>
        <end position="218"/>
    </location>
</feature>
<evidence type="ECO:0000313" key="3">
    <source>
        <dbReference type="EMBL" id="OIQ79811.1"/>
    </source>
</evidence>
<name>A0A1J5QQQ7_9ZZZZ</name>
<dbReference type="SMART" id="SM00496">
    <property type="entry name" value="IENR2"/>
    <property type="match status" value="3"/>
</dbReference>
<gene>
    <name evidence="3" type="ORF">GALL_384470</name>
</gene>
<dbReference type="SUPFAM" id="SSF64496">
    <property type="entry name" value="DNA-binding domain of intron-encoded endonucleases"/>
    <property type="match status" value="2"/>
</dbReference>
<dbReference type="InterPro" id="IPR003611">
    <property type="entry name" value="NUMOD3"/>
</dbReference>
<dbReference type="GO" id="GO:0003677">
    <property type="term" value="F:DNA binding"/>
    <property type="evidence" value="ECO:0007669"/>
    <property type="project" value="InterPro"/>
</dbReference>
<feature type="compositionally biased region" description="Basic residues" evidence="1">
    <location>
        <begin position="213"/>
        <end position="222"/>
    </location>
</feature>
<organism evidence="3">
    <name type="scientific">mine drainage metagenome</name>
    <dbReference type="NCBI Taxonomy" id="410659"/>
    <lineage>
        <taxon>unclassified sequences</taxon>
        <taxon>metagenomes</taxon>
        <taxon>ecological metagenomes</taxon>
    </lineage>
</organism>
<feature type="domain" description="Nuclease associated modular" evidence="2">
    <location>
        <begin position="178"/>
        <end position="194"/>
    </location>
</feature>
<comment type="caution">
    <text evidence="3">The sequence shown here is derived from an EMBL/GenBank/DDBJ whole genome shotgun (WGS) entry which is preliminary data.</text>
</comment>
<sequence>MTALDTAPVGVVYGVRLAQTKEIRYVGITTVGVGRRFRQHRAKARASVRTPFCDWLRKHDDADVVVEVLETVRTDLAALGEAEIVWIALARSAGHRLLNLSEGGLGPTGVMWTTEQREAARRRSLGRKGVSRPGSLNPFYGGRHSEEQRRRWSEQRRGTNAGPDNPNFGLFGEAHPSFGHVMSDESRRGLAEARTGPGNPNYGKTASAETRAKRSAAQKGRPKPASARSAHTRHHTNKGIASPSCRFCAEAAQIPSAIDSSTTREAHTDE</sequence>
<feature type="compositionally biased region" description="Basic and acidic residues" evidence="1">
    <location>
        <begin position="182"/>
        <end position="191"/>
    </location>
</feature>
<feature type="domain" description="Nuclease associated modular" evidence="2">
    <location>
        <begin position="140"/>
        <end position="156"/>
    </location>
</feature>
<feature type="region of interest" description="Disordered" evidence="1">
    <location>
        <begin position="119"/>
        <end position="243"/>
    </location>
</feature>
<dbReference type="CDD" id="cd10443">
    <property type="entry name" value="GIY-YIG_HE_Tlr8p_PBC-V_like"/>
    <property type="match status" value="1"/>
</dbReference>
<feature type="compositionally biased region" description="Basic and acidic residues" evidence="1">
    <location>
        <begin position="143"/>
        <end position="157"/>
    </location>
</feature>
<dbReference type="EMBL" id="MLJW01001156">
    <property type="protein sequence ID" value="OIQ79811.1"/>
    <property type="molecule type" value="Genomic_DNA"/>
</dbReference>
<protein>
    <submittedName>
        <fullName evidence="3">NUMOD3 motif (2 copies)</fullName>
    </submittedName>
</protein>
<accession>A0A1J5QQQ7</accession>
<dbReference type="InterPro" id="IPR035901">
    <property type="entry name" value="GIY-YIG_endonuc_sf"/>
</dbReference>